<feature type="transmembrane region" description="Helical" evidence="6">
    <location>
        <begin position="187"/>
        <end position="207"/>
    </location>
</feature>
<gene>
    <name evidence="7" type="ORF">BG006_004246</name>
</gene>
<dbReference type="PANTHER" id="PTHR24223">
    <property type="entry name" value="ATP-BINDING CASSETTE SUB-FAMILY C"/>
    <property type="match status" value="1"/>
</dbReference>
<proteinExistence type="predicted"/>
<dbReference type="EMBL" id="JAAAUY010002342">
    <property type="protein sequence ID" value="KAF9313014.1"/>
    <property type="molecule type" value="Genomic_DNA"/>
</dbReference>
<evidence type="ECO:0000256" key="2">
    <source>
        <dbReference type="ARBA" id="ARBA00022741"/>
    </source>
</evidence>
<keyword evidence="5 6" id="KW-0472">Membrane</keyword>
<evidence type="ECO:0000313" key="7">
    <source>
        <dbReference type="EMBL" id="KAF9313014.1"/>
    </source>
</evidence>
<dbReference type="Proteomes" id="UP000696485">
    <property type="component" value="Unassembled WGS sequence"/>
</dbReference>
<feature type="transmembrane region" description="Helical" evidence="6">
    <location>
        <begin position="108"/>
        <end position="128"/>
    </location>
</feature>
<dbReference type="GO" id="GO:0016020">
    <property type="term" value="C:membrane"/>
    <property type="evidence" value="ECO:0007669"/>
    <property type="project" value="InterPro"/>
</dbReference>
<feature type="non-terminal residue" evidence="7">
    <location>
        <position position="250"/>
    </location>
</feature>
<evidence type="ECO:0000256" key="3">
    <source>
        <dbReference type="ARBA" id="ARBA00022840"/>
    </source>
</evidence>
<feature type="transmembrane region" description="Helical" evidence="6">
    <location>
        <begin position="148"/>
        <end position="166"/>
    </location>
</feature>
<evidence type="ECO:0000256" key="5">
    <source>
        <dbReference type="ARBA" id="ARBA00023136"/>
    </source>
</evidence>
<feature type="transmembrane region" description="Helical" evidence="6">
    <location>
        <begin position="213"/>
        <end position="235"/>
    </location>
</feature>
<protein>
    <submittedName>
        <fullName evidence="7">Uncharacterized protein</fullName>
    </submittedName>
</protein>
<dbReference type="Gene3D" id="1.20.1560.10">
    <property type="entry name" value="ABC transporter type 1, transmembrane domain"/>
    <property type="match status" value="1"/>
</dbReference>
<evidence type="ECO:0000256" key="4">
    <source>
        <dbReference type="ARBA" id="ARBA00022989"/>
    </source>
</evidence>
<keyword evidence="1 6" id="KW-0812">Transmembrane</keyword>
<dbReference type="InterPro" id="IPR036640">
    <property type="entry name" value="ABC1_TM_sf"/>
</dbReference>
<keyword evidence="4 6" id="KW-1133">Transmembrane helix</keyword>
<dbReference type="GO" id="GO:0005524">
    <property type="term" value="F:ATP binding"/>
    <property type="evidence" value="ECO:0007669"/>
    <property type="project" value="UniProtKB-KW"/>
</dbReference>
<keyword evidence="8" id="KW-1185">Reference proteome</keyword>
<comment type="caution">
    <text evidence="7">The sequence shown here is derived from an EMBL/GenBank/DDBJ whole genome shotgun (WGS) entry which is preliminary data.</text>
</comment>
<evidence type="ECO:0000256" key="6">
    <source>
        <dbReference type="SAM" id="Phobius"/>
    </source>
</evidence>
<sequence length="250" mass="28900">MQDTQGDLHRMIAESKAIVSKESCNEPAVDLGIEPEGLKAMTEKTTDDKEKLAVDFEERPTVQQRKSIKAEDTVDLEEHDVVDDEVNSEGRVDWAVYKYYFRSTGYPLLFLFVLVCFAYLGALSGTQVWLQIWGRDNDKINPSHSNQYWILTYLAWILFTSTSWSWPSLRKIINRFAHDFSTIDMQLPFDLVFISLNFMVNIMQIGFCIAATPYFLILMVPLFGCYYYLSAYYLISSREIKRLDSAARSP</sequence>
<evidence type="ECO:0000256" key="1">
    <source>
        <dbReference type="ARBA" id="ARBA00022692"/>
    </source>
</evidence>
<keyword evidence="3" id="KW-0067">ATP-binding</keyword>
<dbReference type="SUPFAM" id="SSF90123">
    <property type="entry name" value="ABC transporter transmembrane region"/>
    <property type="match status" value="1"/>
</dbReference>
<reference evidence="7" key="1">
    <citation type="journal article" date="2020" name="Fungal Divers.">
        <title>Resolving the Mortierellaceae phylogeny through synthesis of multi-gene phylogenetics and phylogenomics.</title>
        <authorList>
            <person name="Vandepol N."/>
            <person name="Liber J."/>
            <person name="Desiro A."/>
            <person name="Na H."/>
            <person name="Kennedy M."/>
            <person name="Barry K."/>
            <person name="Grigoriev I.V."/>
            <person name="Miller A.N."/>
            <person name="O'Donnell K."/>
            <person name="Stajich J.E."/>
            <person name="Bonito G."/>
        </authorList>
    </citation>
    <scope>NUCLEOTIDE SEQUENCE</scope>
    <source>
        <strain evidence="7">NVP1</strain>
    </source>
</reference>
<dbReference type="AlphaFoldDB" id="A0A9P5SBW2"/>
<keyword evidence="2" id="KW-0547">Nucleotide-binding</keyword>
<accession>A0A9P5SBW2</accession>
<dbReference type="InterPro" id="IPR050173">
    <property type="entry name" value="ABC_transporter_C-like"/>
</dbReference>
<dbReference type="GO" id="GO:0042626">
    <property type="term" value="F:ATPase-coupled transmembrane transporter activity"/>
    <property type="evidence" value="ECO:0007669"/>
    <property type="project" value="TreeGrafter"/>
</dbReference>
<name>A0A9P5SBW2_9FUNG</name>
<evidence type="ECO:0000313" key="8">
    <source>
        <dbReference type="Proteomes" id="UP000696485"/>
    </source>
</evidence>
<organism evidence="7 8">
    <name type="scientific">Podila minutissima</name>
    <dbReference type="NCBI Taxonomy" id="64525"/>
    <lineage>
        <taxon>Eukaryota</taxon>
        <taxon>Fungi</taxon>
        <taxon>Fungi incertae sedis</taxon>
        <taxon>Mucoromycota</taxon>
        <taxon>Mortierellomycotina</taxon>
        <taxon>Mortierellomycetes</taxon>
        <taxon>Mortierellales</taxon>
        <taxon>Mortierellaceae</taxon>
        <taxon>Podila</taxon>
    </lineage>
</organism>